<organism evidence="2 3">
    <name type="scientific">Pedobacter terrae</name>
    <dbReference type="NCBI Taxonomy" id="405671"/>
    <lineage>
        <taxon>Bacteria</taxon>
        <taxon>Pseudomonadati</taxon>
        <taxon>Bacteroidota</taxon>
        <taxon>Sphingobacteriia</taxon>
        <taxon>Sphingobacteriales</taxon>
        <taxon>Sphingobacteriaceae</taxon>
        <taxon>Pedobacter</taxon>
    </lineage>
</organism>
<feature type="signal peptide" evidence="1">
    <location>
        <begin position="1"/>
        <end position="21"/>
    </location>
</feature>
<dbReference type="EMBL" id="FNCH01000001">
    <property type="protein sequence ID" value="SDF75853.1"/>
    <property type="molecule type" value="Genomic_DNA"/>
</dbReference>
<sequence length="352" mass="38504">MNKLNLMIAFAVVMITFTACKKDSDEPIVVVPPSDGSTLTLNGKTAESNYTNIVYVDFSTDKQIAVDRKSFNIGLTSDGKFRVVLNPSYQTTATATSKTDINAVTLTDPGTTVNLNHDIMDPLTVSLVDYWDGNITKTAFAEVSATESENKVYLLSYEGNKDKDKWFKLKVTRNGSGYKVQYAKLNETVIKTLDVPKSADYNLVFVSLENNKVVQAEPAKSAWDISWSYSTSNSGLGSPYWVQDFVSINNLGGVTAAMVSKKDSYATFVEADLAGITFLSVKDVIGTNWRLTQPSTVNGITMPIGVKSDTFFLIKDGSGNVYKLKFNSFTSNDGGTRGMPVIEYKLVKKGSI</sequence>
<dbReference type="CDD" id="cd12105">
    <property type="entry name" value="HmuY"/>
    <property type="match status" value="1"/>
</dbReference>
<dbReference type="AlphaFoldDB" id="A0A1G7NPF2"/>
<dbReference type="Proteomes" id="UP000199643">
    <property type="component" value="Unassembled WGS sequence"/>
</dbReference>
<protein>
    <submittedName>
        <fullName evidence="2">HmuY protein</fullName>
    </submittedName>
</protein>
<dbReference type="Pfam" id="PF14064">
    <property type="entry name" value="HmuY"/>
    <property type="match status" value="1"/>
</dbReference>
<gene>
    <name evidence="2" type="ORF">SAMN05421827_101439</name>
</gene>
<evidence type="ECO:0000313" key="3">
    <source>
        <dbReference type="Proteomes" id="UP000199643"/>
    </source>
</evidence>
<dbReference type="RefSeq" id="WP_090496393.1">
    <property type="nucleotide sequence ID" value="NZ_FNCH01000001.1"/>
</dbReference>
<name>A0A1G7NPF2_9SPHI</name>
<dbReference type="PROSITE" id="PS51257">
    <property type="entry name" value="PROKAR_LIPOPROTEIN"/>
    <property type="match status" value="1"/>
</dbReference>
<keyword evidence="1" id="KW-0732">Signal</keyword>
<reference evidence="3" key="1">
    <citation type="submission" date="2016-10" db="EMBL/GenBank/DDBJ databases">
        <authorList>
            <person name="Varghese N."/>
            <person name="Submissions S."/>
        </authorList>
    </citation>
    <scope>NUCLEOTIDE SEQUENCE [LARGE SCALE GENOMIC DNA]</scope>
    <source>
        <strain evidence="3">DSM 17933</strain>
    </source>
</reference>
<keyword evidence="3" id="KW-1185">Reference proteome</keyword>
<evidence type="ECO:0000256" key="1">
    <source>
        <dbReference type="SAM" id="SignalP"/>
    </source>
</evidence>
<proteinExistence type="predicted"/>
<dbReference type="STRING" id="405671.SAMN05421827_101439"/>
<evidence type="ECO:0000313" key="2">
    <source>
        <dbReference type="EMBL" id="SDF75853.1"/>
    </source>
</evidence>
<feature type="chain" id="PRO_5011724083" evidence="1">
    <location>
        <begin position="22"/>
        <end position="352"/>
    </location>
</feature>
<accession>A0A1G7NPF2</accession>
<dbReference type="InterPro" id="IPR025921">
    <property type="entry name" value="HmuY"/>
</dbReference>
<dbReference type="OrthoDB" id="1091850at2"/>